<dbReference type="InterPro" id="IPR017476">
    <property type="entry name" value="UDP-Glc/GDP-Man"/>
</dbReference>
<dbReference type="EMBL" id="JBHSPT010000119">
    <property type="protein sequence ID" value="MFC6060386.1"/>
    <property type="molecule type" value="Genomic_DNA"/>
</dbReference>
<dbReference type="Pfam" id="PF00984">
    <property type="entry name" value="UDPG_MGDP_dh"/>
    <property type="match status" value="1"/>
</dbReference>
<dbReference type="SUPFAM" id="SSF52413">
    <property type="entry name" value="UDP-glucose/GDP-mannose dehydrogenase C-terminal domain"/>
    <property type="match status" value="1"/>
</dbReference>
<organism evidence="10 11">
    <name type="scientific">Streptomyces pratens</name>
    <dbReference type="NCBI Taxonomy" id="887456"/>
    <lineage>
        <taxon>Bacteria</taxon>
        <taxon>Bacillati</taxon>
        <taxon>Actinomycetota</taxon>
        <taxon>Actinomycetes</taxon>
        <taxon>Kitasatosporales</taxon>
        <taxon>Streptomycetaceae</taxon>
        <taxon>Streptomyces</taxon>
    </lineage>
</organism>
<evidence type="ECO:0000256" key="5">
    <source>
        <dbReference type="ARBA" id="ARBA00023027"/>
    </source>
</evidence>
<dbReference type="InterPro" id="IPR028357">
    <property type="entry name" value="UDPglc_DH_bac"/>
</dbReference>
<dbReference type="SMART" id="SM00984">
    <property type="entry name" value="UDPG_MGDP_dh_C"/>
    <property type="match status" value="1"/>
</dbReference>
<evidence type="ECO:0000313" key="11">
    <source>
        <dbReference type="Proteomes" id="UP001596242"/>
    </source>
</evidence>
<evidence type="ECO:0000256" key="6">
    <source>
        <dbReference type="ARBA" id="ARBA00047473"/>
    </source>
</evidence>
<evidence type="ECO:0000256" key="1">
    <source>
        <dbReference type="ARBA" id="ARBA00004701"/>
    </source>
</evidence>
<evidence type="ECO:0000259" key="9">
    <source>
        <dbReference type="SMART" id="SM00984"/>
    </source>
</evidence>
<comment type="catalytic activity">
    <reaction evidence="6 7">
        <text>UDP-alpha-D-glucose + 2 NAD(+) + H2O = UDP-alpha-D-glucuronate + 2 NADH + 3 H(+)</text>
        <dbReference type="Rhea" id="RHEA:23596"/>
        <dbReference type="ChEBI" id="CHEBI:15377"/>
        <dbReference type="ChEBI" id="CHEBI:15378"/>
        <dbReference type="ChEBI" id="CHEBI:57540"/>
        <dbReference type="ChEBI" id="CHEBI:57945"/>
        <dbReference type="ChEBI" id="CHEBI:58052"/>
        <dbReference type="ChEBI" id="CHEBI:58885"/>
        <dbReference type="EC" id="1.1.1.22"/>
    </reaction>
</comment>
<reference evidence="11" key="1">
    <citation type="journal article" date="2019" name="Int. J. Syst. Evol. Microbiol.">
        <title>The Global Catalogue of Microorganisms (GCM) 10K type strain sequencing project: providing services to taxonomists for standard genome sequencing and annotation.</title>
        <authorList>
            <consortium name="The Broad Institute Genomics Platform"/>
            <consortium name="The Broad Institute Genome Sequencing Center for Infectious Disease"/>
            <person name="Wu L."/>
            <person name="Ma J."/>
        </authorList>
    </citation>
    <scope>NUCLEOTIDE SEQUENCE [LARGE SCALE GENOMIC DNA]</scope>
    <source>
        <strain evidence="11">JCM 12763</strain>
    </source>
</reference>
<accession>A0ABW1MAL0</accession>
<keyword evidence="8" id="KW-0812">Transmembrane</keyword>
<name>A0ABW1MAL0_9ACTN</name>
<comment type="pathway">
    <text evidence="1">Nucleotide-sugar biosynthesis; UDP-alpha-D-glucuronate biosynthesis; UDP-alpha-D-glucuronate from UDP-alpha-D-glucose: step 1/1.</text>
</comment>
<dbReference type="Pfam" id="PF03721">
    <property type="entry name" value="UDPG_MGDP_dh_N"/>
    <property type="match status" value="1"/>
</dbReference>
<evidence type="ECO:0000256" key="8">
    <source>
        <dbReference type="SAM" id="Phobius"/>
    </source>
</evidence>
<evidence type="ECO:0000256" key="3">
    <source>
        <dbReference type="ARBA" id="ARBA00012954"/>
    </source>
</evidence>
<keyword evidence="8" id="KW-0472">Membrane</keyword>
<dbReference type="PANTHER" id="PTHR43750:SF3">
    <property type="entry name" value="UDP-GLUCOSE 6-DEHYDROGENASE TUAD"/>
    <property type="match status" value="1"/>
</dbReference>
<dbReference type="InterPro" id="IPR008927">
    <property type="entry name" value="6-PGluconate_DH-like_C_sf"/>
</dbReference>
<dbReference type="InterPro" id="IPR014027">
    <property type="entry name" value="UDP-Glc/GDP-Man_DH_C"/>
</dbReference>
<protein>
    <recommendedName>
        <fullName evidence="3 7">UDP-glucose 6-dehydrogenase</fullName>
        <ecNumber evidence="3 7">1.1.1.22</ecNumber>
    </recommendedName>
</protein>
<dbReference type="InterPro" id="IPR036220">
    <property type="entry name" value="UDP-Glc/GDP-Man_DH_C_sf"/>
</dbReference>
<keyword evidence="8" id="KW-1133">Transmembrane helix</keyword>
<comment type="similarity">
    <text evidence="2 7">Belongs to the UDP-glucose/GDP-mannose dehydrogenase family.</text>
</comment>
<dbReference type="InterPro" id="IPR014026">
    <property type="entry name" value="UDP-Glc/GDP-Man_DH_dimer"/>
</dbReference>
<dbReference type="GO" id="GO:0016491">
    <property type="term" value="F:oxidoreductase activity"/>
    <property type="evidence" value="ECO:0007669"/>
    <property type="project" value="UniProtKB-KW"/>
</dbReference>
<comment type="caution">
    <text evidence="10">The sequence shown here is derived from an EMBL/GenBank/DDBJ whole genome shotgun (WGS) entry which is preliminary data.</text>
</comment>
<dbReference type="RefSeq" id="WP_386406358.1">
    <property type="nucleotide sequence ID" value="NZ_JBHSPT010000119.1"/>
</dbReference>
<dbReference type="Pfam" id="PF03720">
    <property type="entry name" value="UDPG_MGDP_dh_C"/>
    <property type="match status" value="1"/>
</dbReference>
<evidence type="ECO:0000256" key="4">
    <source>
        <dbReference type="ARBA" id="ARBA00023002"/>
    </source>
</evidence>
<proteinExistence type="inferred from homology"/>
<dbReference type="NCBIfam" id="TIGR03026">
    <property type="entry name" value="NDP-sugDHase"/>
    <property type="match status" value="1"/>
</dbReference>
<feature type="transmembrane region" description="Helical" evidence="8">
    <location>
        <begin position="12"/>
        <end position="32"/>
    </location>
</feature>
<keyword evidence="5 7" id="KW-0520">NAD</keyword>
<dbReference type="PANTHER" id="PTHR43750">
    <property type="entry name" value="UDP-GLUCOSE 6-DEHYDROGENASE TUAD"/>
    <property type="match status" value="1"/>
</dbReference>
<evidence type="ECO:0000256" key="7">
    <source>
        <dbReference type="PIRNR" id="PIRNR000124"/>
    </source>
</evidence>
<dbReference type="SUPFAM" id="SSF51735">
    <property type="entry name" value="NAD(P)-binding Rossmann-fold domains"/>
    <property type="match status" value="1"/>
</dbReference>
<sequence length="434" mass="46218">MATMADRRERQVAVFGAGYIGLVTGACLADLGNRVVVRDIDTERVRILQAGDVPFHEPGLGDMIARNKERLTFTLDLDETLRDAEVAYVCVDTPPSASGDADLSKVWSVVRSLAGAAHLRAVVMKSTVPVGTGARARAALDNAGLTATAYASNPEFTAEGRAVSDFMNPDRIVIGADDPAAAALIAALHEGINAPVVTTDVRSAEMVKLASNALLATKISFANEIATLCENTGADAMEVLSAVGLDHRLGPHFLRPGIGWGGSCFPKDSEALRQLASNTGFHPMLLSAVIDVNNIQKRRVIQKLKDVLGDLAGREIALLGMAFKPGTDDMREAPSTVLASRLQAEGASVRCWDPLAQPGEVEPWVSATRYASPEKALDGADAAVVVTEWPQLRDVDWARAAATMRRPVLFDGRNLLDPAQMRGLGFTYLSVGRP</sequence>
<dbReference type="PIRSF" id="PIRSF500134">
    <property type="entry name" value="UDPglc_DH_bac"/>
    <property type="match status" value="1"/>
</dbReference>
<dbReference type="PIRSF" id="PIRSF000124">
    <property type="entry name" value="UDPglc_GDPman_dh"/>
    <property type="match status" value="1"/>
</dbReference>
<feature type="domain" description="UDP-glucose/GDP-mannose dehydrogenase C-terminal" evidence="9">
    <location>
        <begin position="317"/>
        <end position="418"/>
    </location>
</feature>
<keyword evidence="4 7" id="KW-0560">Oxidoreductase</keyword>
<evidence type="ECO:0000256" key="2">
    <source>
        <dbReference type="ARBA" id="ARBA00006601"/>
    </source>
</evidence>
<dbReference type="InterPro" id="IPR036291">
    <property type="entry name" value="NAD(P)-bd_dom_sf"/>
</dbReference>
<dbReference type="SUPFAM" id="SSF48179">
    <property type="entry name" value="6-phosphogluconate dehydrogenase C-terminal domain-like"/>
    <property type="match status" value="1"/>
</dbReference>
<keyword evidence="11" id="KW-1185">Reference proteome</keyword>
<dbReference type="Gene3D" id="1.20.5.100">
    <property type="entry name" value="Cytochrome c1, transmembrane anchor, C-terminal"/>
    <property type="match status" value="1"/>
</dbReference>
<dbReference type="PROSITE" id="PS51257">
    <property type="entry name" value="PROKAR_LIPOPROTEIN"/>
    <property type="match status" value="1"/>
</dbReference>
<gene>
    <name evidence="10" type="ORF">ACFP50_34800</name>
</gene>
<dbReference type="InterPro" id="IPR001732">
    <property type="entry name" value="UDP-Glc/GDP-Man_DH_N"/>
</dbReference>
<dbReference type="Proteomes" id="UP001596242">
    <property type="component" value="Unassembled WGS sequence"/>
</dbReference>
<dbReference type="EC" id="1.1.1.22" evidence="3 7"/>
<evidence type="ECO:0000313" key="10">
    <source>
        <dbReference type="EMBL" id="MFC6060386.1"/>
    </source>
</evidence>
<dbReference type="Gene3D" id="3.40.50.720">
    <property type="entry name" value="NAD(P)-binding Rossmann-like Domain"/>
    <property type="match status" value="2"/>
</dbReference>